<dbReference type="PANTHER" id="PTHR36113">
    <property type="entry name" value="LYASE, PUTATIVE-RELATED-RELATED"/>
    <property type="match status" value="1"/>
</dbReference>
<proteinExistence type="predicted"/>
<reference evidence="3" key="1">
    <citation type="submission" date="2018-05" db="EMBL/GenBank/DDBJ databases">
        <authorList>
            <person name="Lanie J.A."/>
            <person name="Ng W.-L."/>
            <person name="Kazmierczak K.M."/>
            <person name="Andrzejewski T.M."/>
            <person name="Davidsen T.M."/>
            <person name="Wayne K.J."/>
            <person name="Tettelin H."/>
            <person name="Glass J.I."/>
            <person name="Rusch D."/>
            <person name="Podicherti R."/>
            <person name="Tsui H.-C.T."/>
            <person name="Winkler M.E."/>
        </authorList>
    </citation>
    <scope>NUCLEOTIDE SEQUENCE</scope>
</reference>
<dbReference type="InterPro" id="IPR004360">
    <property type="entry name" value="Glyas_Fos-R_dOase_dom"/>
</dbReference>
<dbReference type="SUPFAM" id="SSF54593">
    <property type="entry name" value="Glyoxalase/Bleomycin resistance protein/Dihydroxybiphenyl dioxygenase"/>
    <property type="match status" value="1"/>
</dbReference>
<dbReference type="InterPro" id="IPR051332">
    <property type="entry name" value="Fosfomycin_Res_Enzymes"/>
</dbReference>
<protein>
    <recommendedName>
        <fullName evidence="2">VOC domain-containing protein</fullName>
    </recommendedName>
</protein>
<dbReference type="PROSITE" id="PS51819">
    <property type="entry name" value="VOC"/>
    <property type="match status" value="1"/>
</dbReference>
<accession>A0A381V7L3</accession>
<dbReference type="Pfam" id="PF00903">
    <property type="entry name" value="Glyoxalase"/>
    <property type="match status" value="1"/>
</dbReference>
<feature type="domain" description="VOC" evidence="2">
    <location>
        <begin position="5"/>
        <end position="127"/>
    </location>
</feature>
<dbReference type="InterPro" id="IPR018146">
    <property type="entry name" value="Glyoxalase_1_CS"/>
</dbReference>
<dbReference type="AlphaFoldDB" id="A0A381V7L3"/>
<dbReference type="GO" id="GO:0004462">
    <property type="term" value="F:lactoylglutathione lyase activity"/>
    <property type="evidence" value="ECO:0007669"/>
    <property type="project" value="InterPro"/>
</dbReference>
<dbReference type="Gene3D" id="3.10.180.10">
    <property type="entry name" value="2,3-Dihydroxybiphenyl 1,2-Dioxygenase, domain 1"/>
    <property type="match status" value="1"/>
</dbReference>
<dbReference type="GO" id="GO:0046872">
    <property type="term" value="F:metal ion binding"/>
    <property type="evidence" value="ECO:0007669"/>
    <property type="project" value="UniProtKB-KW"/>
</dbReference>
<dbReference type="InterPro" id="IPR029068">
    <property type="entry name" value="Glyas_Bleomycin-R_OHBP_Dase"/>
</dbReference>
<evidence type="ECO:0000259" key="2">
    <source>
        <dbReference type="PROSITE" id="PS51819"/>
    </source>
</evidence>
<dbReference type="PANTHER" id="PTHR36113:SF6">
    <property type="entry name" value="FOSFOMYCIN RESISTANCE PROTEIN FOSX"/>
    <property type="match status" value="1"/>
</dbReference>
<dbReference type="InterPro" id="IPR037523">
    <property type="entry name" value="VOC_core"/>
</dbReference>
<keyword evidence="1" id="KW-0479">Metal-binding</keyword>
<organism evidence="3">
    <name type="scientific">marine metagenome</name>
    <dbReference type="NCBI Taxonomy" id="408172"/>
    <lineage>
        <taxon>unclassified sequences</taxon>
        <taxon>metagenomes</taxon>
        <taxon>ecological metagenomes</taxon>
    </lineage>
</organism>
<dbReference type="PROSITE" id="PS00934">
    <property type="entry name" value="GLYOXALASE_I_1"/>
    <property type="match status" value="1"/>
</dbReference>
<evidence type="ECO:0000256" key="1">
    <source>
        <dbReference type="ARBA" id="ARBA00022723"/>
    </source>
</evidence>
<sequence>MHLLGIHHIALNVRHLDRAERFYSDVLGFKVSQRFSKGLRHLMLDAGNSQIALFEVPDLEMQSHIEELSETGYMHFAFKIEKEMFQLAVKKLIDNDIDIGDGPVRRGEGDSVYFQDLDYNHLEIHCDDGEDS</sequence>
<name>A0A381V7L3_9ZZZZ</name>
<dbReference type="EMBL" id="UINC01007923">
    <property type="protein sequence ID" value="SVA35687.1"/>
    <property type="molecule type" value="Genomic_DNA"/>
</dbReference>
<gene>
    <name evidence="3" type="ORF">METZ01_LOCUS88541</name>
</gene>
<evidence type="ECO:0000313" key="3">
    <source>
        <dbReference type="EMBL" id="SVA35687.1"/>
    </source>
</evidence>